<protein>
    <submittedName>
        <fullName evidence="2">Flavo protein-like protein</fullName>
    </submittedName>
</protein>
<dbReference type="Proteomes" id="UP000269721">
    <property type="component" value="Unassembled WGS sequence"/>
</dbReference>
<evidence type="ECO:0000313" key="3">
    <source>
        <dbReference type="Proteomes" id="UP000269721"/>
    </source>
</evidence>
<gene>
    <name evidence="2" type="ORF">BDK51DRAFT_19683</name>
</gene>
<dbReference type="PANTHER" id="PTHR30543:SF21">
    <property type="entry name" value="NAD(P)H-DEPENDENT FMN REDUCTASE LOT6"/>
    <property type="match status" value="1"/>
</dbReference>
<keyword evidence="3" id="KW-1185">Reference proteome</keyword>
<reference evidence="3" key="1">
    <citation type="journal article" date="2018" name="Nat. Microbiol.">
        <title>Leveraging single-cell genomics to expand the fungal tree of life.</title>
        <authorList>
            <person name="Ahrendt S.R."/>
            <person name="Quandt C.A."/>
            <person name="Ciobanu D."/>
            <person name="Clum A."/>
            <person name="Salamov A."/>
            <person name="Andreopoulos B."/>
            <person name="Cheng J.F."/>
            <person name="Woyke T."/>
            <person name="Pelin A."/>
            <person name="Henrissat B."/>
            <person name="Reynolds N.K."/>
            <person name="Benny G.L."/>
            <person name="Smith M.E."/>
            <person name="James T.Y."/>
            <person name="Grigoriev I.V."/>
        </authorList>
    </citation>
    <scope>NUCLEOTIDE SEQUENCE [LARGE SCALE GENOMIC DNA]</scope>
</reference>
<dbReference type="PANTHER" id="PTHR30543">
    <property type="entry name" value="CHROMATE REDUCTASE"/>
    <property type="match status" value="1"/>
</dbReference>
<dbReference type="InterPro" id="IPR029039">
    <property type="entry name" value="Flavoprotein-like_sf"/>
</dbReference>
<dbReference type="OrthoDB" id="68575at2759"/>
<organism evidence="2 3">
    <name type="scientific">Blyttiomyces helicus</name>
    <dbReference type="NCBI Taxonomy" id="388810"/>
    <lineage>
        <taxon>Eukaryota</taxon>
        <taxon>Fungi</taxon>
        <taxon>Fungi incertae sedis</taxon>
        <taxon>Chytridiomycota</taxon>
        <taxon>Chytridiomycota incertae sedis</taxon>
        <taxon>Chytridiomycetes</taxon>
        <taxon>Chytridiomycetes incertae sedis</taxon>
        <taxon>Blyttiomyces</taxon>
    </lineage>
</organism>
<dbReference type="GO" id="GO:0016491">
    <property type="term" value="F:oxidoreductase activity"/>
    <property type="evidence" value="ECO:0007669"/>
    <property type="project" value="InterPro"/>
</dbReference>
<evidence type="ECO:0000313" key="2">
    <source>
        <dbReference type="EMBL" id="RKO92869.1"/>
    </source>
</evidence>
<accession>A0A4P9WIY8</accession>
<dbReference type="Pfam" id="PF03358">
    <property type="entry name" value="FMN_red"/>
    <property type="match status" value="1"/>
</dbReference>
<evidence type="ECO:0000259" key="1">
    <source>
        <dbReference type="Pfam" id="PF03358"/>
    </source>
</evidence>
<dbReference type="Gene3D" id="3.40.50.360">
    <property type="match status" value="1"/>
</dbReference>
<dbReference type="SUPFAM" id="SSF52218">
    <property type="entry name" value="Flavoproteins"/>
    <property type="match status" value="1"/>
</dbReference>
<name>A0A4P9WIY8_9FUNG</name>
<dbReference type="InterPro" id="IPR005025">
    <property type="entry name" value="FMN_Rdtase-like_dom"/>
</dbReference>
<feature type="domain" description="NADPH-dependent FMN reductase-like" evidence="1">
    <location>
        <begin position="1"/>
        <end position="154"/>
    </location>
</feature>
<dbReference type="GO" id="GO:0005829">
    <property type="term" value="C:cytosol"/>
    <property type="evidence" value="ECO:0007669"/>
    <property type="project" value="TreeGrafter"/>
</dbReference>
<dbReference type="AlphaFoldDB" id="A0A4P9WIY8"/>
<proteinExistence type="predicted"/>
<dbReference type="InterPro" id="IPR050712">
    <property type="entry name" value="NAD(P)H-dep_reductase"/>
</dbReference>
<dbReference type="GO" id="GO:0010181">
    <property type="term" value="F:FMN binding"/>
    <property type="evidence" value="ECO:0007669"/>
    <property type="project" value="TreeGrafter"/>
</dbReference>
<dbReference type="EMBL" id="KZ994464">
    <property type="protein sequence ID" value="RKO92869.1"/>
    <property type="molecule type" value="Genomic_DNA"/>
</dbReference>
<sequence>MKIGVILGSTRLQSNTAGITNYVLSILSTRFPTHTIELINLRTSPNHPLPLQLDFTIPAVHKLEDLPNAYSDPLVGAWSATVLSWDAVIVVTPQYNWSVPAPLKNAFDQLLTEWKGKPIAFMAAGGHGGNKVVAALREICGGGLKMRVAEKAVGFKLAMDYIAGDKRFVGDEEYFKDYEAAVVECVKELEGLVAAGGRM</sequence>